<dbReference type="STRING" id="1802200.A2812_01640"/>
<dbReference type="InterPro" id="IPR006171">
    <property type="entry name" value="TOPRIM_dom"/>
</dbReference>
<feature type="site" description="Interaction with DNA" evidence="10">
    <location>
        <position position="508"/>
    </location>
</feature>
<dbReference type="PRINTS" id="PR00417">
    <property type="entry name" value="PRTPISMRASEI"/>
</dbReference>
<dbReference type="PROSITE" id="PS52039">
    <property type="entry name" value="TOPO_IA_2"/>
    <property type="match status" value="1"/>
</dbReference>
<evidence type="ECO:0000256" key="7">
    <source>
        <dbReference type="ARBA" id="ARBA00023029"/>
    </source>
</evidence>
<dbReference type="SMART" id="SM00436">
    <property type="entry name" value="TOP1Bc"/>
    <property type="match status" value="1"/>
</dbReference>
<feature type="site" description="Interaction with DNA" evidence="10">
    <location>
        <position position="31"/>
    </location>
</feature>
<comment type="function">
    <text evidence="10">Releases the supercoiling and torsional tension of DNA, which is introduced during the DNA replication and transcription, by transiently cleaving and rejoining one strand of the DNA duplex. Introduces a single-strand break via transesterification at a target site in duplex DNA. The scissile phosphodiester is attacked by the catalytic tyrosine of the enzyme, resulting in the formation of a DNA-(5'-phosphotyrosyl)-enzyme intermediate and the expulsion of a 3'-OH DNA strand. The free DNA strand then undergoes passage around the unbroken strand, thus removing DNA supercoils. Finally, in the religation step, the DNA 3'-OH attacks the covalent intermediate to expel the active-site tyrosine and restore the DNA phosphodiester backbone.</text>
</comment>
<gene>
    <name evidence="10" type="primary">topA</name>
    <name evidence="13" type="ORF">A2812_01640</name>
</gene>
<sequence>MQLVIVESPTKSKTISRFLGKDYKVLASFGHIRDLPKKELGVDIDNNFEPKYVIPPKAKKTISELKKESEKAENTILATDEDREGESIAWHLAQALGLGKFQIPNSKSQIPIESRISSTAVGTNPKSKIQNPKPYQRIVFHEITKEAIQKALENPREIDMNLVSAQQARRILDRIVGYKLSPFLWKKISKGLSAGRVQSVAVRLVVEREREIEKFVPQEYWSVEALLKKLDKEFLASLAKKDGKSIDKLEVKNKTEADKILADLNNSEYIVENVEKKETKRYPAPPFTTSTLQQASWQRFKFSAKMTMSLAQRLYEEGHITYHRTDSLNLAETSLSAAKKFITEKFGNNYWAGKIVKYKTKSNSAQEAHEAIRPAYADRTPESLNGTDSRQLKLYTLIWQRFIACQMAPAVFDSVSADIKAGDYTFRANGQTLKFDGFLKIYPSKFEEKDLPDLEKNDKLNLLKLDSAQHFTEPPARYTEASLIKILEKYGIGRPSTYAPTIATIQTRNYVEKNEQKRFIPTEIGAIVNNVLVQNFPEIVDIDFTAKMEKELDEVAEGKDSWQKTCEDFWKPFSKNLEEKYIKVQKADLIQETDKICPKCGSPIIERFGKFGKFYACSKFPECKYTESIEGKNNNLGIKCPKCKDGDIVVRKTKRGKIFYGCNKFPKCDFALWDKPKNEFCPKCDSILIEKGKKIICSNKDCDYTK</sequence>
<evidence type="ECO:0000256" key="3">
    <source>
        <dbReference type="ARBA" id="ARBA00022723"/>
    </source>
</evidence>
<dbReference type="SUPFAM" id="SSF57783">
    <property type="entry name" value="Zinc beta-ribbon"/>
    <property type="match status" value="1"/>
</dbReference>
<feature type="domain" description="Topo IA-type catalytic" evidence="12">
    <location>
        <begin position="159"/>
        <end position="577"/>
    </location>
</feature>
<dbReference type="Gene3D" id="2.70.20.10">
    <property type="entry name" value="Topoisomerase I, domain 3"/>
    <property type="match status" value="1"/>
</dbReference>
<comment type="subunit">
    <text evidence="10">Monomer.</text>
</comment>
<dbReference type="PROSITE" id="PS50880">
    <property type="entry name" value="TOPRIM"/>
    <property type="match status" value="1"/>
</dbReference>
<feature type="site" description="Interaction with DNA" evidence="10">
    <location>
        <position position="178"/>
    </location>
</feature>
<keyword evidence="3" id="KW-0479">Metal-binding</keyword>
<feature type="region of interest" description="Interaction with DNA" evidence="10">
    <location>
        <begin position="193"/>
        <end position="198"/>
    </location>
</feature>
<evidence type="ECO:0000313" key="13">
    <source>
        <dbReference type="EMBL" id="OGZ64962.1"/>
    </source>
</evidence>
<dbReference type="InterPro" id="IPR003602">
    <property type="entry name" value="Topo_IA_DNA-bd_dom"/>
</dbReference>
<dbReference type="InterPro" id="IPR023405">
    <property type="entry name" value="Topo_IA_core_domain"/>
</dbReference>
<dbReference type="GO" id="GO:0003677">
    <property type="term" value="F:DNA binding"/>
    <property type="evidence" value="ECO:0007669"/>
    <property type="project" value="UniProtKB-KW"/>
</dbReference>
<comment type="catalytic activity">
    <reaction evidence="1 10">
        <text>ATP-independent breakage of single-stranded DNA, followed by passage and rejoining.</text>
        <dbReference type="EC" id="5.6.2.1"/>
    </reaction>
</comment>
<dbReference type="Pfam" id="PF01396">
    <property type="entry name" value="Zn_ribbon_Top1"/>
    <property type="match status" value="2"/>
</dbReference>
<dbReference type="EC" id="5.6.2.1" evidence="10"/>
<accession>A0A1G2HR07</accession>
<feature type="domain" description="Toprim" evidence="11">
    <location>
        <begin position="1"/>
        <end position="118"/>
    </location>
</feature>
<protein>
    <recommendedName>
        <fullName evidence="10">DNA topoisomerase 1</fullName>
        <ecNumber evidence="10">5.6.2.1</ecNumber>
    </recommendedName>
    <alternativeName>
        <fullName evidence="10">DNA topoisomerase I</fullName>
    </alternativeName>
</protein>
<evidence type="ECO:0000256" key="1">
    <source>
        <dbReference type="ARBA" id="ARBA00000213"/>
    </source>
</evidence>
<feature type="active site" description="O-(5'-phospho-DNA)-tyrosine intermediate" evidence="10">
    <location>
        <position position="322"/>
    </location>
</feature>
<keyword evidence="6" id="KW-0460">Magnesium</keyword>
<dbReference type="InterPro" id="IPR013498">
    <property type="entry name" value="Topo_IA_Znf"/>
</dbReference>
<dbReference type="Gene3D" id="1.10.460.10">
    <property type="entry name" value="Topoisomerase I, domain 2"/>
    <property type="match status" value="1"/>
</dbReference>
<evidence type="ECO:0000256" key="9">
    <source>
        <dbReference type="ARBA" id="ARBA00023235"/>
    </source>
</evidence>
<organism evidence="13 14">
    <name type="scientific">Candidatus Staskawiczbacteria bacterium RIFCSPHIGHO2_01_FULL_36_16</name>
    <dbReference type="NCBI Taxonomy" id="1802200"/>
    <lineage>
        <taxon>Bacteria</taxon>
        <taxon>Candidatus Staskawicziibacteriota</taxon>
    </lineage>
</organism>
<dbReference type="CDD" id="cd03363">
    <property type="entry name" value="TOPRIM_TopoIA_TopoI"/>
    <property type="match status" value="1"/>
</dbReference>
<dbReference type="InterPro" id="IPR034149">
    <property type="entry name" value="TOPRIM_TopoI"/>
</dbReference>
<reference evidence="13 14" key="1">
    <citation type="journal article" date="2016" name="Nat. Commun.">
        <title>Thousands of microbial genomes shed light on interconnected biogeochemical processes in an aquifer system.</title>
        <authorList>
            <person name="Anantharaman K."/>
            <person name="Brown C.T."/>
            <person name="Hug L.A."/>
            <person name="Sharon I."/>
            <person name="Castelle C.J."/>
            <person name="Probst A.J."/>
            <person name="Thomas B.C."/>
            <person name="Singh A."/>
            <person name="Wilkins M.J."/>
            <person name="Karaoz U."/>
            <person name="Brodie E.L."/>
            <person name="Williams K.H."/>
            <person name="Hubbard S.S."/>
            <person name="Banfield J.F."/>
        </authorList>
    </citation>
    <scope>NUCLEOTIDE SEQUENCE [LARGE SCALE GENOMIC DNA]</scope>
</reference>
<evidence type="ECO:0000259" key="11">
    <source>
        <dbReference type="PROSITE" id="PS50880"/>
    </source>
</evidence>
<dbReference type="Pfam" id="PF01131">
    <property type="entry name" value="Topoisom_bac"/>
    <property type="match status" value="1"/>
</dbReference>
<evidence type="ECO:0000313" key="14">
    <source>
        <dbReference type="Proteomes" id="UP000177190"/>
    </source>
</evidence>
<dbReference type="InterPro" id="IPR028612">
    <property type="entry name" value="Topoisom_1_IA"/>
</dbReference>
<dbReference type="HAMAP" id="MF_00952">
    <property type="entry name" value="Topoisom_1_prok"/>
    <property type="match status" value="1"/>
</dbReference>
<dbReference type="PANTHER" id="PTHR42785">
    <property type="entry name" value="DNA TOPOISOMERASE, TYPE IA, CORE"/>
    <property type="match status" value="1"/>
</dbReference>
<dbReference type="InterPro" id="IPR013824">
    <property type="entry name" value="Topo_IA_cen_sub1"/>
</dbReference>
<name>A0A1G2HR07_9BACT</name>
<keyword evidence="7 10" id="KW-0799">Topoisomerase</keyword>
<keyword evidence="8 10" id="KW-0238">DNA-binding</keyword>
<feature type="site" description="Interaction with DNA" evidence="10">
    <location>
        <position position="169"/>
    </location>
</feature>
<evidence type="ECO:0000256" key="4">
    <source>
        <dbReference type="ARBA" id="ARBA00022771"/>
    </source>
</evidence>
<evidence type="ECO:0000256" key="2">
    <source>
        <dbReference type="ARBA" id="ARBA00009446"/>
    </source>
</evidence>
<dbReference type="PROSITE" id="PS00396">
    <property type="entry name" value="TOPO_IA_1"/>
    <property type="match status" value="1"/>
</dbReference>
<comment type="caution">
    <text evidence="13">The sequence shown here is derived from an EMBL/GenBank/DDBJ whole genome shotgun (WGS) entry which is preliminary data.</text>
</comment>
<dbReference type="InterPro" id="IPR013826">
    <property type="entry name" value="Topo_IA_cen_sub3"/>
</dbReference>
<dbReference type="InterPro" id="IPR023406">
    <property type="entry name" value="Topo_IA_AS"/>
</dbReference>
<dbReference type="GO" id="GO:0008270">
    <property type="term" value="F:zinc ion binding"/>
    <property type="evidence" value="ECO:0007669"/>
    <property type="project" value="UniProtKB-KW"/>
</dbReference>
<dbReference type="Pfam" id="PF01751">
    <property type="entry name" value="Toprim"/>
    <property type="match status" value="1"/>
</dbReference>
<dbReference type="GO" id="GO:0003917">
    <property type="term" value="F:DNA topoisomerase type I (single strand cut, ATP-independent) activity"/>
    <property type="evidence" value="ECO:0007669"/>
    <property type="project" value="UniProtKB-UniRule"/>
</dbReference>
<evidence type="ECO:0000256" key="5">
    <source>
        <dbReference type="ARBA" id="ARBA00022833"/>
    </source>
</evidence>
<keyword evidence="9 10" id="KW-0413">Isomerase</keyword>
<dbReference type="GO" id="GO:0006265">
    <property type="term" value="P:DNA topological change"/>
    <property type="evidence" value="ECO:0007669"/>
    <property type="project" value="UniProtKB-UniRule"/>
</dbReference>
<dbReference type="InterPro" id="IPR000380">
    <property type="entry name" value="Topo_IA"/>
</dbReference>
<dbReference type="PANTHER" id="PTHR42785:SF1">
    <property type="entry name" value="DNA TOPOISOMERASE"/>
    <property type="match status" value="1"/>
</dbReference>
<feature type="site" description="Interaction with DNA" evidence="10">
    <location>
        <position position="324"/>
    </location>
</feature>
<comment type="similarity">
    <text evidence="2 10">Belongs to the type IA topoisomerase family.</text>
</comment>
<dbReference type="GO" id="GO:0005694">
    <property type="term" value="C:chromosome"/>
    <property type="evidence" value="ECO:0007669"/>
    <property type="project" value="InterPro"/>
</dbReference>
<proteinExistence type="inferred from homology"/>
<keyword evidence="4" id="KW-0863">Zinc-finger</keyword>
<dbReference type="AlphaFoldDB" id="A0A1G2HR07"/>
<feature type="site" description="Interaction with DNA" evidence="10">
    <location>
        <position position="185"/>
    </location>
</feature>
<dbReference type="Gene3D" id="1.10.290.10">
    <property type="entry name" value="Topoisomerase I, domain 4"/>
    <property type="match status" value="1"/>
</dbReference>
<dbReference type="InterPro" id="IPR013825">
    <property type="entry name" value="Topo_IA_cen_sub2"/>
</dbReference>
<dbReference type="InterPro" id="IPR013497">
    <property type="entry name" value="Topo_IA_cen"/>
</dbReference>
<evidence type="ECO:0000256" key="6">
    <source>
        <dbReference type="ARBA" id="ARBA00022842"/>
    </source>
</evidence>
<evidence type="ECO:0000259" key="12">
    <source>
        <dbReference type="PROSITE" id="PS52039"/>
    </source>
</evidence>
<dbReference type="InterPro" id="IPR005733">
    <property type="entry name" value="TopoI_bac-type"/>
</dbReference>
<dbReference type="InterPro" id="IPR003601">
    <property type="entry name" value="Topo_IA_2"/>
</dbReference>
<dbReference type="Proteomes" id="UP000177190">
    <property type="component" value="Unassembled WGS sequence"/>
</dbReference>
<dbReference type="SMART" id="SM00493">
    <property type="entry name" value="TOPRIM"/>
    <property type="match status" value="1"/>
</dbReference>
<keyword evidence="5" id="KW-0862">Zinc</keyword>
<evidence type="ECO:0000256" key="8">
    <source>
        <dbReference type="ARBA" id="ARBA00023125"/>
    </source>
</evidence>
<dbReference type="EMBL" id="MHOM01000017">
    <property type="protein sequence ID" value="OGZ64962.1"/>
    <property type="molecule type" value="Genomic_DNA"/>
</dbReference>
<dbReference type="SMART" id="SM00437">
    <property type="entry name" value="TOP1Ac"/>
    <property type="match status" value="1"/>
</dbReference>
<dbReference type="Gene3D" id="3.30.65.10">
    <property type="entry name" value="Bacterial Topoisomerase I, domain 1"/>
    <property type="match status" value="2"/>
</dbReference>
<dbReference type="NCBIfam" id="TIGR01051">
    <property type="entry name" value="topA_bact"/>
    <property type="match status" value="1"/>
</dbReference>
<feature type="site" description="Interaction with DNA" evidence="10">
    <location>
        <position position="173"/>
    </location>
</feature>
<evidence type="ECO:0000256" key="10">
    <source>
        <dbReference type="HAMAP-Rule" id="MF_00952"/>
    </source>
</evidence>
<feature type="site" description="Interaction with DNA" evidence="10">
    <location>
        <position position="170"/>
    </location>
</feature>
<dbReference type="SUPFAM" id="SSF56712">
    <property type="entry name" value="Prokaryotic type I DNA topoisomerase"/>
    <property type="match status" value="1"/>
</dbReference>
<dbReference type="Gene3D" id="3.40.50.140">
    <property type="match status" value="1"/>
</dbReference>
<dbReference type="CDD" id="cd00186">
    <property type="entry name" value="TOP1Ac"/>
    <property type="match status" value="1"/>
</dbReference>